<evidence type="ECO:0000313" key="1">
    <source>
        <dbReference type="EMBL" id="GCC34487.1"/>
    </source>
</evidence>
<name>A0A401SVQ3_CHIPU</name>
<organism evidence="1 2">
    <name type="scientific">Chiloscyllium punctatum</name>
    <name type="common">Brownbanded bambooshark</name>
    <name type="synonym">Hemiscyllium punctatum</name>
    <dbReference type="NCBI Taxonomy" id="137246"/>
    <lineage>
        <taxon>Eukaryota</taxon>
        <taxon>Metazoa</taxon>
        <taxon>Chordata</taxon>
        <taxon>Craniata</taxon>
        <taxon>Vertebrata</taxon>
        <taxon>Chondrichthyes</taxon>
        <taxon>Elasmobranchii</taxon>
        <taxon>Galeomorphii</taxon>
        <taxon>Galeoidea</taxon>
        <taxon>Orectolobiformes</taxon>
        <taxon>Hemiscylliidae</taxon>
        <taxon>Chiloscyllium</taxon>
    </lineage>
</organism>
<evidence type="ECO:0000313" key="2">
    <source>
        <dbReference type="Proteomes" id="UP000287033"/>
    </source>
</evidence>
<accession>A0A401SVQ3</accession>
<keyword evidence="2" id="KW-1185">Reference proteome</keyword>
<comment type="caution">
    <text evidence="1">The sequence shown here is derived from an EMBL/GenBank/DDBJ whole genome shotgun (WGS) entry which is preliminary data.</text>
</comment>
<sequence length="78" mass="8760">MFPKVKRRWGGSVNEGCPELERARCKIGIGRNKKGIAELTFQHTILVMCNIHRPSSAAEWTTWLQHQILEGGASLIDS</sequence>
<dbReference type="Proteomes" id="UP000287033">
    <property type="component" value="Unassembled WGS sequence"/>
</dbReference>
<protein>
    <submittedName>
        <fullName evidence="1">Uncharacterized protein</fullName>
    </submittedName>
</protein>
<proteinExistence type="predicted"/>
<dbReference type="EMBL" id="BEZZ01000604">
    <property type="protein sequence ID" value="GCC34487.1"/>
    <property type="molecule type" value="Genomic_DNA"/>
</dbReference>
<reference evidence="1 2" key="1">
    <citation type="journal article" date="2018" name="Nat. Ecol. Evol.">
        <title>Shark genomes provide insights into elasmobranch evolution and the origin of vertebrates.</title>
        <authorList>
            <person name="Hara Y"/>
            <person name="Yamaguchi K"/>
            <person name="Onimaru K"/>
            <person name="Kadota M"/>
            <person name="Koyanagi M"/>
            <person name="Keeley SD"/>
            <person name="Tatsumi K"/>
            <person name="Tanaka K"/>
            <person name="Motone F"/>
            <person name="Kageyama Y"/>
            <person name="Nozu R"/>
            <person name="Adachi N"/>
            <person name="Nishimura O"/>
            <person name="Nakagawa R"/>
            <person name="Tanegashima C"/>
            <person name="Kiyatake I"/>
            <person name="Matsumoto R"/>
            <person name="Murakumo K"/>
            <person name="Nishida K"/>
            <person name="Terakita A"/>
            <person name="Kuratani S"/>
            <person name="Sato K"/>
            <person name="Hyodo S Kuraku.S."/>
        </authorList>
    </citation>
    <scope>NUCLEOTIDE SEQUENCE [LARGE SCALE GENOMIC DNA]</scope>
</reference>
<dbReference type="AlphaFoldDB" id="A0A401SVQ3"/>
<gene>
    <name evidence="1" type="ORF">chiPu_0012961</name>
</gene>